<evidence type="ECO:0000259" key="6">
    <source>
        <dbReference type="Pfam" id="PF13458"/>
    </source>
</evidence>
<evidence type="ECO:0000256" key="4">
    <source>
        <dbReference type="ARBA" id="ARBA00022970"/>
    </source>
</evidence>
<comment type="caution">
    <text evidence="7">The sequence shown here is derived from an EMBL/GenBank/DDBJ whole genome shotgun (WGS) entry which is preliminary data.</text>
</comment>
<dbReference type="SUPFAM" id="SSF53822">
    <property type="entry name" value="Periplasmic binding protein-like I"/>
    <property type="match status" value="1"/>
</dbReference>
<dbReference type="PRINTS" id="PR00337">
    <property type="entry name" value="LEUILEVALBP"/>
</dbReference>
<keyword evidence="3 5" id="KW-0732">Signal</keyword>
<dbReference type="InterPro" id="IPR028082">
    <property type="entry name" value="Peripla_BP_I"/>
</dbReference>
<keyword evidence="2" id="KW-0813">Transport</keyword>
<dbReference type="PANTHER" id="PTHR30483:SF6">
    <property type="entry name" value="PERIPLASMIC BINDING PROTEIN OF ABC TRANSPORTER FOR NATURAL AMINO ACIDS"/>
    <property type="match status" value="1"/>
</dbReference>
<sequence>MNAIKTVISALALGAGMLPALAQAEDINLGMVIATTGPFAGGEASLIHGTRMAIEEINAAGGINGDNLVLVIEDTGSEQTGAINAFNRIVSIEPVAIMNTTISGFVMSQMGMIEDEGIPTFTGGASPQLAADAKGTEALFRVRTSDILVAKAAARFATENLGLEKIAVLRLNNEYGNGWIRMIEEQLAEDGKTPVAVESFESVDRDVTAQILRIKNAGTEAIIVAGDPPNHLVIVQQIRQLGFEGAVIVSNSGVLPSTLSAYAPGAAEGIYGTVDSLPVADPAHAEWVERYRSAYDMDPDFAAAEYYDGVKMLAEAIAKVGTDRAALVAELRGIDGHKGVGTTYSYANGGDGGTSVAIVQVENGGLKLVTSVD</sequence>
<proteinExistence type="inferred from homology"/>
<feature type="domain" description="Leucine-binding protein" evidence="6">
    <location>
        <begin position="27"/>
        <end position="365"/>
    </location>
</feature>
<evidence type="ECO:0000313" key="7">
    <source>
        <dbReference type="EMBL" id="MCT8974583.1"/>
    </source>
</evidence>
<comment type="similarity">
    <text evidence="1">Belongs to the leucine-binding protein family.</text>
</comment>
<keyword evidence="4" id="KW-0029">Amino-acid transport</keyword>
<dbReference type="RefSeq" id="WP_261618169.1">
    <property type="nucleotide sequence ID" value="NZ_JALIDZ010000013.1"/>
</dbReference>
<dbReference type="Proteomes" id="UP001320898">
    <property type="component" value="Unassembled WGS sequence"/>
</dbReference>
<dbReference type="AlphaFoldDB" id="A0AAW5R3T2"/>
<accession>A0AAW5R3T2</accession>
<evidence type="ECO:0000256" key="1">
    <source>
        <dbReference type="ARBA" id="ARBA00010062"/>
    </source>
</evidence>
<protein>
    <submittedName>
        <fullName evidence="7">ABC transporter substrate-binding protein</fullName>
    </submittedName>
</protein>
<organism evidence="7 8">
    <name type="scientific">Microbaculum marinisediminis</name>
    <dbReference type="NCBI Taxonomy" id="2931392"/>
    <lineage>
        <taxon>Bacteria</taxon>
        <taxon>Pseudomonadati</taxon>
        <taxon>Pseudomonadota</taxon>
        <taxon>Alphaproteobacteria</taxon>
        <taxon>Hyphomicrobiales</taxon>
        <taxon>Tepidamorphaceae</taxon>
        <taxon>Microbaculum</taxon>
    </lineage>
</organism>
<dbReference type="EMBL" id="JALIDZ010000013">
    <property type="protein sequence ID" value="MCT8974583.1"/>
    <property type="molecule type" value="Genomic_DNA"/>
</dbReference>
<dbReference type="Pfam" id="PF13458">
    <property type="entry name" value="Peripla_BP_6"/>
    <property type="match status" value="1"/>
</dbReference>
<dbReference type="PANTHER" id="PTHR30483">
    <property type="entry name" value="LEUCINE-SPECIFIC-BINDING PROTEIN"/>
    <property type="match status" value="1"/>
</dbReference>
<evidence type="ECO:0000313" key="8">
    <source>
        <dbReference type="Proteomes" id="UP001320898"/>
    </source>
</evidence>
<evidence type="ECO:0000256" key="5">
    <source>
        <dbReference type="SAM" id="SignalP"/>
    </source>
</evidence>
<reference evidence="7 8" key="1">
    <citation type="submission" date="2022-04" db="EMBL/GenBank/DDBJ databases">
        <authorList>
            <person name="Ye Y.-Q."/>
            <person name="Du Z.-J."/>
        </authorList>
    </citation>
    <scope>NUCLEOTIDE SEQUENCE [LARGE SCALE GENOMIC DNA]</scope>
    <source>
        <strain evidence="7 8">A6E488</strain>
    </source>
</reference>
<evidence type="ECO:0000256" key="3">
    <source>
        <dbReference type="ARBA" id="ARBA00022729"/>
    </source>
</evidence>
<dbReference type="InterPro" id="IPR051010">
    <property type="entry name" value="BCAA_transport"/>
</dbReference>
<name>A0AAW5R3T2_9HYPH</name>
<gene>
    <name evidence="7" type="ORF">MUB46_22180</name>
</gene>
<dbReference type="GO" id="GO:0006865">
    <property type="term" value="P:amino acid transport"/>
    <property type="evidence" value="ECO:0007669"/>
    <property type="project" value="UniProtKB-KW"/>
</dbReference>
<dbReference type="Gene3D" id="3.40.50.2300">
    <property type="match status" value="2"/>
</dbReference>
<evidence type="ECO:0000256" key="2">
    <source>
        <dbReference type="ARBA" id="ARBA00022448"/>
    </source>
</evidence>
<dbReference type="InterPro" id="IPR000709">
    <property type="entry name" value="Leu_Ile_Val-bd"/>
</dbReference>
<feature type="signal peptide" evidence="5">
    <location>
        <begin position="1"/>
        <end position="24"/>
    </location>
</feature>
<feature type="chain" id="PRO_5043902251" evidence="5">
    <location>
        <begin position="25"/>
        <end position="373"/>
    </location>
</feature>
<dbReference type="InterPro" id="IPR028081">
    <property type="entry name" value="Leu-bd"/>
</dbReference>
<keyword evidence="8" id="KW-1185">Reference proteome</keyword>